<organism evidence="8 9">
    <name type="scientific">Naegleria fowleri</name>
    <name type="common">Brain eating amoeba</name>
    <dbReference type="NCBI Taxonomy" id="5763"/>
    <lineage>
        <taxon>Eukaryota</taxon>
        <taxon>Discoba</taxon>
        <taxon>Heterolobosea</taxon>
        <taxon>Tetramitia</taxon>
        <taxon>Eutetramitia</taxon>
        <taxon>Vahlkampfiidae</taxon>
        <taxon>Naegleria</taxon>
    </lineage>
</organism>
<dbReference type="RefSeq" id="XP_044563915.1">
    <property type="nucleotide sequence ID" value="XM_044704641.1"/>
</dbReference>
<dbReference type="PANTHER" id="PTHR21711">
    <property type="entry name" value="MITOCHONDRIAL INNER MEMBRANE PROTEASE"/>
    <property type="match status" value="1"/>
</dbReference>
<evidence type="ECO:0000256" key="5">
    <source>
        <dbReference type="ARBA" id="ARBA00023049"/>
    </source>
</evidence>
<feature type="compositionally biased region" description="Low complexity" evidence="7">
    <location>
        <begin position="9"/>
        <end position="21"/>
    </location>
</feature>
<dbReference type="GO" id="GO:0005739">
    <property type="term" value="C:mitochondrion"/>
    <property type="evidence" value="ECO:0007669"/>
    <property type="project" value="GOC"/>
</dbReference>
<dbReference type="PANTHER" id="PTHR21711:SF0">
    <property type="entry name" value="MITOCHONDRIAL INNER MEMBRANE PROTEASE ATP23 HOMOLOG"/>
    <property type="match status" value="1"/>
</dbReference>
<proteinExistence type="inferred from homology"/>
<dbReference type="VEuPathDB" id="AmoebaDB:NF0075570"/>
<dbReference type="OMA" id="RVVLCCD"/>
<dbReference type="InterPro" id="IPR019165">
    <property type="entry name" value="Peptidase_M76_ATP23"/>
</dbReference>
<evidence type="ECO:0000256" key="3">
    <source>
        <dbReference type="ARBA" id="ARBA00022723"/>
    </source>
</evidence>
<keyword evidence="5 6" id="KW-0482">Metalloprotease</keyword>
<sequence length="228" mass="26709">MSSSEEELSSNNHNHTQTSSSLEEEWLIPLDHQQRMQRRKDPDMEQAKLVYNTIEKCRRDTEYVLEHDVRTKKLLQAVQQHCDSRVLSEGILLKMCTNEDFNEFSIRGEMSEPQKRIKLCCNRLVGIPELRRTLIHELVHSFDHCRLRKKRQVGCNFIACTEIRAYALGGQCDLPIDLAKFDGNRDECIKHWATMSVLRNCDNGREAVEKMFEKCHKDLAPFTFEEKP</sequence>
<name>A0A6A5BX30_NAEFO</name>
<keyword evidence="4 6" id="KW-0378">Hydrolase</keyword>
<gene>
    <name evidence="8" type="ORF">FDP41_001545</name>
</gene>
<dbReference type="Pfam" id="PF09768">
    <property type="entry name" value="Peptidase_M76"/>
    <property type="match status" value="1"/>
</dbReference>
<comment type="caution">
    <text evidence="8">The sequence shown here is derived from an EMBL/GenBank/DDBJ whole genome shotgun (WGS) entry which is preliminary data.</text>
</comment>
<dbReference type="VEuPathDB" id="AmoebaDB:NfTy_072390"/>
<evidence type="ECO:0000256" key="1">
    <source>
        <dbReference type="ARBA" id="ARBA00009915"/>
    </source>
</evidence>
<evidence type="ECO:0000313" key="8">
    <source>
        <dbReference type="EMBL" id="KAF0979202.1"/>
    </source>
</evidence>
<dbReference type="EMBL" id="VFQX01000027">
    <property type="protein sequence ID" value="KAF0979202.1"/>
    <property type="molecule type" value="Genomic_DNA"/>
</dbReference>
<evidence type="ECO:0000256" key="7">
    <source>
        <dbReference type="SAM" id="MobiDB-lite"/>
    </source>
</evidence>
<evidence type="ECO:0000256" key="4">
    <source>
        <dbReference type="ARBA" id="ARBA00022801"/>
    </source>
</evidence>
<dbReference type="GO" id="GO:0046872">
    <property type="term" value="F:metal ion binding"/>
    <property type="evidence" value="ECO:0007669"/>
    <property type="project" value="UniProtKB-KW"/>
</dbReference>
<dbReference type="AlphaFoldDB" id="A0A6A5BX30"/>
<comment type="similarity">
    <text evidence="1 6">Belongs to the peptidase M76 family.</text>
</comment>
<protein>
    <recommendedName>
        <fullName evidence="6">Mitochondrial inner membrane protease ATP23</fullName>
        <ecNumber evidence="6">3.4.24.-</ecNumber>
    </recommendedName>
</protein>
<keyword evidence="2 6" id="KW-0645">Protease</keyword>
<dbReference type="EC" id="3.4.24.-" evidence="6"/>
<keyword evidence="9" id="KW-1185">Reference proteome</keyword>
<dbReference type="OrthoDB" id="285308at2759"/>
<dbReference type="VEuPathDB" id="AmoebaDB:FDP41_001545"/>
<keyword evidence="3 6" id="KW-0479">Metal-binding</keyword>
<dbReference type="GeneID" id="68108763"/>
<dbReference type="GO" id="GO:0004222">
    <property type="term" value="F:metalloendopeptidase activity"/>
    <property type="evidence" value="ECO:0007669"/>
    <property type="project" value="InterPro"/>
</dbReference>
<feature type="region of interest" description="Disordered" evidence="7">
    <location>
        <begin position="1"/>
        <end position="26"/>
    </location>
</feature>
<dbReference type="GO" id="GO:0033615">
    <property type="term" value="P:mitochondrial proton-transporting ATP synthase complex assembly"/>
    <property type="evidence" value="ECO:0007669"/>
    <property type="project" value="TreeGrafter"/>
</dbReference>
<dbReference type="GO" id="GO:0034982">
    <property type="term" value="P:mitochondrial protein processing"/>
    <property type="evidence" value="ECO:0007669"/>
    <property type="project" value="TreeGrafter"/>
</dbReference>
<evidence type="ECO:0000256" key="2">
    <source>
        <dbReference type="ARBA" id="ARBA00022670"/>
    </source>
</evidence>
<accession>A0A6A5BX30</accession>
<dbReference type="Proteomes" id="UP000444721">
    <property type="component" value="Unassembled WGS sequence"/>
</dbReference>
<reference evidence="8 9" key="1">
    <citation type="journal article" date="2019" name="Sci. Rep.">
        <title>Nanopore sequencing improves the draft genome of the human pathogenic amoeba Naegleria fowleri.</title>
        <authorList>
            <person name="Liechti N."/>
            <person name="Schurch N."/>
            <person name="Bruggmann R."/>
            <person name="Wittwer M."/>
        </authorList>
    </citation>
    <scope>NUCLEOTIDE SEQUENCE [LARGE SCALE GENOMIC DNA]</scope>
    <source>
        <strain evidence="8 9">ATCC 30894</strain>
    </source>
</reference>
<evidence type="ECO:0000256" key="6">
    <source>
        <dbReference type="RuleBase" id="RU364057"/>
    </source>
</evidence>
<evidence type="ECO:0000313" key="9">
    <source>
        <dbReference type="Proteomes" id="UP000444721"/>
    </source>
</evidence>